<dbReference type="GO" id="GO:0016757">
    <property type="term" value="F:glycosyltransferase activity"/>
    <property type="evidence" value="ECO:0007669"/>
    <property type="project" value="UniProtKB-KW"/>
</dbReference>
<dbReference type="Pfam" id="PF00535">
    <property type="entry name" value="Glycos_transf_2"/>
    <property type="match status" value="1"/>
</dbReference>
<dbReference type="InterPro" id="IPR001173">
    <property type="entry name" value="Glyco_trans_2-like"/>
</dbReference>
<evidence type="ECO:0000259" key="4">
    <source>
        <dbReference type="Pfam" id="PF00535"/>
    </source>
</evidence>
<feature type="domain" description="Glycosyltransferase 2-like" evidence="4">
    <location>
        <begin position="41"/>
        <end position="184"/>
    </location>
</feature>
<keyword evidence="2" id="KW-0328">Glycosyltransferase</keyword>
<dbReference type="EMBL" id="CP007035">
    <property type="protein sequence ID" value="AHF14160.1"/>
    <property type="molecule type" value="Genomic_DNA"/>
</dbReference>
<accession>W0ETQ1</accession>
<dbReference type="HOGENOM" id="CLU_084477_0_0_10"/>
<comment type="similarity">
    <text evidence="1">Belongs to the glycosyltransferase 2 family.</text>
</comment>
<keyword evidence="3 5" id="KW-0808">Transferase</keyword>
<dbReference type="RefSeq" id="WP_008581804.1">
    <property type="nucleotide sequence ID" value="NZ_CP007035.1"/>
</dbReference>
<protein>
    <submittedName>
        <fullName evidence="5">Glycosyl transferase family A</fullName>
    </submittedName>
</protein>
<dbReference type="OrthoDB" id="1016922at2"/>
<dbReference type="CDD" id="cd00761">
    <property type="entry name" value="Glyco_tranf_GTA_type"/>
    <property type="match status" value="1"/>
</dbReference>
<evidence type="ECO:0000256" key="2">
    <source>
        <dbReference type="ARBA" id="ARBA00022676"/>
    </source>
</evidence>
<dbReference type="InterPro" id="IPR029044">
    <property type="entry name" value="Nucleotide-diphossugar_trans"/>
</dbReference>
<keyword evidence="6" id="KW-1185">Reference proteome</keyword>
<evidence type="ECO:0000256" key="1">
    <source>
        <dbReference type="ARBA" id="ARBA00006739"/>
    </source>
</evidence>
<dbReference type="PANTHER" id="PTHR43630:SF1">
    <property type="entry name" value="POLY-BETA-1,6-N-ACETYL-D-GLUCOSAMINE SYNTHASE"/>
    <property type="match status" value="1"/>
</dbReference>
<sequence>MKWYSKYLSVYEKPFEAAPAATIATIKENLQQLQNDQPLVSVVVIAYNEGKRLLGCLWSLSESQCKYPVEIIGVNNNSKDNTEDVYKAVGLPYYNELKQSPGYARLCGLNHARGKYYICIDADTLYPPGYIELMVSHLEQPGVAGVYSLWSYMPDEKHSWLGVKLYELLRDIHLRIQSARRPELSVRGMVFGYHTEWGRQVGFPVHIKRGEDGMMALGLKKYGRLFFLRNRAARVITGYGTVGKDGSFFNSFIKRAFANLKGLKYYFTKENHYKDRKENIIE</sequence>
<organism evidence="5 6">
    <name type="scientific">Niabella soli DSM 19437</name>
    <dbReference type="NCBI Taxonomy" id="929713"/>
    <lineage>
        <taxon>Bacteria</taxon>
        <taxon>Pseudomonadati</taxon>
        <taxon>Bacteroidota</taxon>
        <taxon>Chitinophagia</taxon>
        <taxon>Chitinophagales</taxon>
        <taxon>Chitinophagaceae</taxon>
        <taxon>Niabella</taxon>
    </lineage>
</organism>
<dbReference type="STRING" id="929713.NIASO_01040"/>
<proteinExistence type="inferred from homology"/>
<dbReference type="SUPFAM" id="SSF53448">
    <property type="entry name" value="Nucleotide-diphospho-sugar transferases"/>
    <property type="match status" value="1"/>
</dbReference>
<reference evidence="5 6" key="1">
    <citation type="submission" date="2013-12" db="EMBL/GenBank/DDBJ databases">
        <authorList>
            <consortium name="DOE Joint Genome Institute"/>
            <person name="Eisen J."/>
            <person name="Huntemann M."/>
            <person name="Han J."/>
            <person name="Chen A."/>
            <person name="Kyrpides N."/>
            <person name="Mavromatis K."/>
            <person name="Markowitz V."/>
            <person name="Palaniappan K."/>
            <person name="Ivanova N."/>
            <person name="Schaumberg A."/>
            <person name="Pati A."/>
            <person name="Liolios K."/>
            <person name="Nordberg H.P."/>
            <person name="Cantor M.N."/>
            <person name="Hua S.X."/>
            <person name="Woyke T."/>
        </authorList>
    </citation>
    <scope>NUCLEOTIDE SEQUENCE [LARGE SCALE GENOMIC DNA]</scope>
    <source>
        <strain evidence="6">DSM 19437</strain>
    </source>
</reference>
<dbReference type="PANTHER" id="PTHR43630">
    <property type="entry name" value="POLY-BETA-1,6-N-ACETYL-D-GLUCOSAMINE SYNTHASE"/>
    <property type="match status" value="1"/>
</dbReference>
<evidence type="ECO:0000313" key="5">
    <source>
        <dbReference type="EMBL" id="AHF14160.1"/>
    </source>
</evidence>
<dbReference type="AlphaFoldDB" id="W0ETQ1"/>
<dbReference type="KEGG" id="nso:NIASO_01040"/>
<evidence type="ECO:0000256" key="3">
    <source>
        <dbReference type="ARBA" id="ARBA00022679"/>
    </source>
</evidence>
<gene>
    <name evidence="5" type="ORF">NIASO_01040</name>
</gene>
<dbReference type="eggNOG" id="COG1215">
    <property type="taxonomic scope" value="Bacteria"/>
</dbReference>
<dbReference type="Proteomes" id="UP000003586">
    <property type="component" value="Chromosome"/>
</dbReference>
<name>W0ETQ1_9BACT</name>
<dbReference type="Gene3D" id="3.90.550.10">
    <property type="entry name" value="Spore Coat Polysaccharide Biosynthesis Protein SpsA, Chain A"/>
    <property type="match status" value="1"/>
</dbReference>
<evidence type="ECO:0000313" key="6">
    <source>
        <dbReference type="Proteomes" id="UP000003586"/>
    </source>
</evidence>